<sequence>MRQHGAIQYLRQWIFFQEIQKVSWKLQFSNIIVAKGYEDLTKLDWVLAHKTTTKHQQIHLRRYGSLSKGMWRKIHHPTLRQFVHSDQLSAATLNSECQEFLTLLVQTLFDLKPLTFAVCYNQYCLQFWKGLSIRKEFCGSIPKTKRFSLRRIWWKSMFWTSKWCYFHSSSPQKII</sequence>
<reference evidence="1 2" key="1">
    <citation type="submission" date="2015-08" db="EMBL/GenBank/DDBJ databases">
        <title>Next Generation Sequencing and Analysis of the Genome of Puccinia sorghi L Schw, the Causal Agent of Maize Common Rust.</title>
        <authorList>
            <person name="Rochi L."/>
            <person name="Burguener G."/>
            <person name="Darino M."/>
            <person name="Turjanski A."/>
            <person name="Kreff E."/>
            <person name="Dieguez M.J."/>
            <person name="Sacco F."/>
        </authorList>
    </citation>
    <scope>NUCLEOTIDE SEQUENCE [LARGE SCALE GENOMIC DNA]</scope>
    <source>
        <strain evidence="1 2">RO10H11247</strain>
    </source>
</reference>
<gene>
    <name evidence="1" type="ORF">VP01_3817g1</name>
</gene>
<organism evidence="1 2">
    <name type="scientific">Puccinia sorghi</name>
    <dbReference type="NCBI Taxonomy" id="27349"/>
    <lineage>
        <taxon>Eukaryota</taxon>
        <taxon>Fungi</taxon>
        <taxon>Dikarya</taxon>
        <taxon>Basidiomycota</taxon>
        <taxon>Pucciniomycotina</taxon>
        <taxon>Pucciniomycetes</taxon>
        <taxon>Pucciniales</taxon>
        <taxon>Pucciniaceae</taxon>
        <taxon>Puccinia</taxon>
    </lineage>
</organism>
<keyword evidence="2" id="KW-1185">Reference proteome</keyword>
<dbReference type="Proteomes" id="UP000037035">
    <property type="component" value="Unassembled WGS sequence"/>
</dbReference>
<accession>A0A0L6UV69</accession>
<evidence type="ECO:0000313" key="1">
    <source>
        <dbReference type="EMBL" id="KNZ51775.1"/>
    </source>
</evidence>
<evidence type="ECO:0000313" key="2">
    <source>
        <dbReference type="Proteomes" id="UP000037035"/>
    </source>
</evidence>
<comment type="caution">
    <text evidence="1">The sequence shown here is derived from an EMBL/GenBank/DDBJ whole genome shotgun (WGS) entry which is preliminary data.</text>
</comment>
<name>A0A0L6UV69_9BASI</name>
<proteinExistence type="predicted"/>
<dbReference type="AlphaFoldDB" id="A0A0L6UV69"/>
<protein>
    <submittedName>
        <fullName evidence="1">Uncharacterized protein</fullName>
    </submittedName>
</protein>
<dbReference type="VEuPathDB" id="FungiDB:VP01_3817g1"/>
<dbReference type="EMBL" id="LAVV01008854">
    <property type="protein sequence ID" value="KNZ51775.1"/>
    <property type="molecule type" value="Genomic_DNA"/>
</dbReference>